<organism evidence="3 4">
    <name type="scientific">Streptodolium elevatio</name>
    <dbReference type="NCBI Taxonomy" id="3157996"/>
    <lineage>
        <taxon>Bacteria</taxon>
        <taxon>Bacillati</taxon>
        <taxon>Actinomycetota</taxon>
        <taxon>Actinomycetes</taxon>
        <taxon>Kitasatosporales</taxon>
        <taxon>Streptomycetaceae</taxon>
        <taxon>Streptodolium</taxon>
    </lineage>
</organism>
<evidence type="ECO:0000256" key="2">
    <source>
        <dbReference type="SAM" id="Phobius"/>
    </source>
</evidence>
<feature type="region of interest" description="Disordered" evidence="1">
    <location>
        <begin position="1"/>
        <end position="20"/>
    </location>
</feature>
<feature type="transmembrane region" description="Helical" evidence="2">
    <location>
        <begin position="176"/>
        <end position="200"/>
    </location>
</feature>
<gene>
    <name evidence="3" type="ORF">AB0C36_31010</name>
</gene>
<protein>
    <recommendedName>
        <fullName evidence="5">Integral membrane protein</fullName>
    </recommendedName>
</protein>
<dbReference type="RefSeq" id="WP_358360537.1">
    <property type="nucleotide sequence ID" value="NZ_JBEZFP010000104.1"/>
</dbReference>
<sequence length="208" mass="22247">MTTQTMERTHGHGTPPPAGRLRAGWAAAHAPVAGVSRWVRNAALAVPLVVLPSSLWRIATEYVPALTGSADTGSGDLPGWLPGKVYIIFLSVFSELVAFTAVGLIAAWGEVFPRWVPVLRGRRVPPLAAVVPATIGTVLLTAMWTTAFAADFAGVTLQGEPTPSGYPGEAGGWKSAVYYVCYTPLLLWGPLLGLVTVAYWRRRRTGRR</sequence>
<name>A0ABV3DQ98_9ACTN</name>
<keyword evidence="2" id="KW-0472">Membrane</keyword>
<reference evidence="3 4" key="1">
    <citation type="submission" date="2024-06" db="EMBL/GenBank/DDBJ databases">
        <title>The Natural Products Discovery Center: Release of the First 8490 Sequenced Strains for Exploring Actinobacteria Biosynthetic Diversity.</title>
        <authorList>
            <person name="Kalkreuter E."/>
            <person name="Kautsar S.A."/>
            <person name="Yang D."/>
            <person name="Bader C.D."/>
            <person name="Teijaro C.N."/>
            <person name="Fluegel L."/>
            <person name="Davis C.M."/>
            <person name="Simpson J.R."/>
            <person name="Lauterbach L."/>
            <person name="Steele A.D."/>
            <person name="Gui C."/>
            <person name="Meng S."/>
            <person name="Li G."/>
            <person name="Viehrig K."/>
            <person name="Ye F."/>
            <person name="Su P."/>
            <person name="Kiefer A.F."/>
            <person name="Nichols A."/>
            <person name="Cepeda A.J."/>
            <person name="Yan W."/>
            <person name="Fan B."/>
            <person name="Jiang Y."/>
            <person name="Adhikari A."/>
            <person name="Zheng C.-J."/>
            <person name="Schuster L."/>
            <person name="Cowan T.M."/>
            <person name="Smanski M.J."/>
            <person name="Chevrette M.G."/>
            <person name="De Carvalho L.P.S."/>
            <person name="Shen B."/>
        </authorList>
    </citation>
    <scope>NUCLEOTIDE SEQUENCE [LARGE SCALE GENOMIC DNA]</scope>
    <source>
        <strain evidence="3 4">NPDC048946</strain>
    </source>
</reference>
<dbReference type="EMBL" id="JBEZFP010000104">
    <property type="protein sequence ID" value="MEU8137926.1"/>
    <property type="molecule type" value="Genomic_DNA"/>
</dbReference>
<evidence type="ECO:0000313" key="3">
    <source>
        <dbReference type="EMBL" id="MEU8137926.1"/>
    </source>
</evidence>
<evidence type="ECO:0008006" key="5">
    <source>
        <dbReference type="Google" id="ProtNLM"/>
    </source>
</evidence>
<evidence type="ECO:0000313" key="4">
    <source>
        <dbReference type="Proteomes" id="UP001551482"/>
    </source>
</evidence>
<evidence type="ECO:0000256" key="1">
    <source>
        <dbReference type="SAM" id="MobiDB-lite"/>
    </source>
</evidence>
<proteinExistence type="predicted"/>
<keyword evidence="2" id="KW-0812">Transmembrane</keyword>
<keyword evidence="2" id="KW-1133">Transmembrane helix</keyword>
<feature type="transmembrane region" description="Helical" evidence="2">
    <location>
        <begin position="85"/>
        <end position="108"/>
    </location>
</feature>
<dbReference type="Proteomes" id="UP001551482">
    <property type="component" value="Unassembled WGS sequence"/>
</dbReference>
<comment type="caution">
    <text evidence="3">The sequence shown here is derived from an EMBL/GenBank/DDBJ whole genome shotgun (WGS) entry which is preliminary data.</text>
</comment>
<accession>A0ABV3DQ98</accession>
<keyword evidence="4" id="KW-1185">Reference proteome</keyword>
<feature type="transmembrane region" description="Helical" evidence="2">
    <location>
        <begin position="129"/>
        <end position="156"/>
    </location>
</feature>